<dbReference type="EMBL" id="PYLO01000005">
    <property type="protein sequence ID" value="PST36205.1"/>
    <property type="molecule type" value="Genomic_DNA"/>
</dbReference>
<evidence type="ECO:0000256" key="6">
    <source>
        <dbReference type="ARBA" id="ARBA00022449"/>
    </source>
</evidence>
<dbReference type="Proteomes" id="UP000241048">
    <property type="component" value="Unassembled WGS sequence"/>
</dbReference>
<keyword evidence="9 13" id="KW-1133">Transmembrane helix</keyword>
<evidence type="ECO:0000313" key="15">
    <source>
        <dbReference type="Proteomes" id="UP000241048"/>
    </source>
</evidence>
<keyword evidence="6" id="KW-0050">Antiport</keyword>
<dbReference type="InterPro" id="IPR048279">
    <property type="entry name" value="MdtK-like"/>
</dbReference>
<dbReference type="GO" id="GO:0015297">
    <property type="term" value="F:antiporter activity"/>
    <property type="evidence" value="ECO:0007669"/>
    <property type="project" value="UniProtKB-KW"/>
</dbReference>
<keyword evidence="5" id="KW-0813">Transport</keyword>
<evidence type="ECO:0000256" key="3">
    <source>
        <dbReference type="ARBA" id="ARBA00010199"/>
    </source>
</evidence>
<dbReference type="GO" id="GO:0005886">
    <property type="term" value="C:plasma membrane"/>
    <property type="evidence" value="ECO:0007669"/>
    <property type="project" value="UniProtKB-SubCell"/>
</dbReference>
<comment type="function">
    <text evidence="1">Multidrug efflux pump.</text>
</comment>
<comment type="caution">
    <text evidence="14">The sequence shown here is derived from an EMBL/GenBank/DDBJ whole genome shotgun (WGS) entry which is preliminary data.</text>
</comment>
<evidence type="ECO:0000256" key="13">
    <source>
        <dbReference type="SAM" id="Phobius"/>
    </source>
</evidence>
<proteinExistence type="inferred from homology"/>
<evidence type="ECO:0000256" key="8">
    <source>
        <dbReference type="ARBA" id="ARBA00022692"/>
    </source>
</evidence>
<dbReference type="Pfam" id="PF01554">
    <property type="entry name" value="MatE"/>
    <property type="match status" value="2"/>
</dbReference>
<evidence type="ECO:0000256" key="7">
    <source>
        <dbReference type="ARBA" id="ARBA00022475"/>
    </source>
</evidence>
<dbReference type="GO" id="GO:0006811">
    <property type="term" value="P:monoatomic ion transport"/>
    <property type="evidence" value="ECO:0007669"/>
    <property type="project" value="UniProtKB-KW"/>
</dbReference>
<dbReference type="InterPro" id="IPR050222">
    <property type="entry name" value="MATE_MdtK"/>
</dbReference>
<feature type="transmembrane region" description="Helical" evidence="13">
    <location>
        <begin position="58"/>
        <end position="82"/>
    </location>
</feature>
<feature type="transmembrane region" description="Helical" evidence="13">
    <location>
        <begin position="165"/>
        <end position="187"/>
    </location>
</feature>
<evidence type="ECO:0000256" key="4">
    <source>
        <dbReference type="ARBA" id="ARBA00020268"/>
    </source>
</evidence>
<feature type="transmembrane region" description="Helical" evidence="13">
    <location>
        <begin position="234"/>
        <end position="258"/>
    </location>
</feature>
<dbReference type="InterPro" id="IPR002528">
    <property type="entry name" value="MATE_fam"/>
</dbReference>
<name>A0A2T3FLR0_9CLOT</name>
<feature type="transmembrane region" description="Helical" evidence="13">
    <location>
        <begin position="413"/>
        <end position="433"/>
    </location>
</feature>
<comment type="subcellular location">
    <subcellularLocation>
        <location evidence="2">Cell membrane</location>
        <topology evidence="2">Multi-pass membrane protein</topology>
    </subcellularLocation>
</comment>
<evidence type="ECO:0000256" key="9">
    <source>
        <dbReference type="ARBA" id="ARBA00022989"/>
    </source>
</evidence>
<dbReference type="AlphaFoldDB" id="A0A2T3FLR0"/>
<dbReference type="CDD" id="cd13138">
    <property type="entry name" value="MATE_yoeA_like"/>
    <property type="match status" value="1"/>
</dbReference>
<organism evidence="14 15">
    <name type="scientific">Clostridium fessum</name>
    <dbReference type="NCBI Taxonomy" id="2126740"/>
    <lineage>
        <taxon>Bacteria</taxon>
        <taxon>Bacillati</taxon>
        <taxon>Bacillota</taxon>
        <taxon>Clostridia</taxon>
        <taxon>Eubacteriales</taxon>
        <taxon>Clostridiaceae</taxon>
        <taxon>Clostridium</taxon>
    </lineage>
</organism>
<evidence type="ECO:0000256" key="2">
    <source>
        <dbReference type="ARBA" id="ARBA00004651"/>
    </source>
</evidence>
<evidence type="ECO:0000256" key="12">
    <source>
        <dbReference type="ARBA" id="ARBA00031636"/>
    </source>
</evidence>
<evidence type="ECO:0000256" key="11">
    <source>
        <dbReference type="ARBA" id="ARBA00023136"/>
    </source>
</evidence>
<feature type="transmembrane region" description="Helical" evidence="13">
    <location>
        <begin position="317"/>
        <end position="336"/>
    </location>
</feature>
<feature type="transmembrane region" description="Helical" evidence="13">
    <location>
        <begin position="94"/>
        <end position="114"/>
    </location>
</feature>
<evidence type="ECO:0000256" key="5">
    <source>
        <dbReference type="ARBA" id="ARBA00022448"/>
    </source>
</evidence>
<sequence>MKKDMTEGREWSSILLFSLPIMGANLLQVLYNLADSVIVGNLISATALGAVGLTSSMIWLLTAICTSIGAGVNIAVAQYFGAKKETDIQESISVSYLIAVVVSIFLTAACFLAARPVIFGFLQAPEEMRFDSMAYFLIYSGGIIFQLLYNVTYGILRAHGDSRGALIFLMISAALNIVLDCVFISIFHMGVSGAAAATVIAQAGSAIASFLYLRHIFPDLLPKRRYLYAWKGQGALLMRLSIPIMLQTGVNSIGFLILQRLINSFGAPSIEGYAAMLKVEQLAHIPSQSFNVAISSFAGQNIGAEKLDRARRGYRTTILMGVLISISISIVVLLFDRPLLQIFNITGESLRRAKEHLDILMFFIWTSTITNITCGFLQGAGDVKIPAASGFINLGIRLTLSFLLALTPVGFRCYYVSMPPAWLIACFVVVMRYRSGKWREFRIVKE</sequence>
<feature type="transmembrane region" description="Helical" evidence="13">
    <location>
        <begin position="357"/>
        <end position="379"/>
    </location>
</feature>
<dbReference type="GO" id="GO:0042910">
    <property type="term" value="F:xenobiotic transmembrane transporter activity"/>
    <property type="evidence" value="ECO:0007669"/>
    <property type="project" value="InterPro"/>
</dbReference>
<dbReference type="RefSeq" id="WP_107001620.1">
    <property type="nucleotide sequence ID" value="NZ_JAQDZI010000007.1"/>
</dbReference>
<dbReference type="PANTHER" id="PTHR43298:SF2">
    <property type="entry name" value="FMN_FAD EXPORTER YEEO-RELATED"/>
    <property type="match status" value="1"/>
</dbReference>
<accession>A0A2T3FLR0</accession>
<keyword evidence="10" id="KW-0406">Ion transport</keyword>
<dbReference type="PANTHER" id="PTHR43298">
    <property type="entry name" value="MULTIDRUG RESISTANCE PROTEIN NORM-RELATED"/>
    <property type="match status" value="1"/>
</dbReference>
<keyword evidence="7" id="KW-1003">Cell membrane</keyword>
<protein>
    <recommendedName>
        <fullName evidence="4">Probable multidrug resistance protein NorM</fullName>
    </recommendedName>
    <alternativeName>
        <fullName evidence="12">Multidrug-efflux transporter</fullName>
    </alternativeName>
</protein>
<feature type="transmembrane region" description="Helical" evidence="13">
    <location>
        <begin position="12"/>
        <end position="31"/>
    </location>
</feature>
<evidence type="ECO:0000256" key="1">
    <source>
        <dbReference type="ARBA" id="ARBA00003408"/>
    </source>
</evidence>
<keyword evidence="15" id="KW-1185">Reference proteome</keyword>
<dbReference type="NCBIfam" id="TIGR00797">
    <property type="entry name" value="matE"/>
    <property type="match status" value="1"/>
</dbReference>
<feature type="transmembrane region" description="Helical" evidence="13">
    <location>
        <begin position="193"/>
        <end position="213"/>
    </location>
</feature>
<evidence type="ECO:0000313" key="14">
    <source>
        <dbReference type="EMBL" id="PST36205.1"/>
    </source>
</evidence>
<dbReference type="PIRSF" id="PIRSF006603">
    <property type="entry name" value="DinF"/>
    <property type="match status" value="1"/>
</dbReference>
<gene>
    <name evidence="14" type="ORF">C7U56_13320</name>
</gene>
<comment type="similarity">
    <text evidence="3">Belongs to the multi antimicrobial extrusion (MATE) (TC 2.A.66.1) family.</text>
</comment>
<feature type="transmembrane region" description="Helical" evidence="13">
    <location>
        <begin position="134"/>
        <end position="153"/>
    </location>
</feature>
<evidence type="ECO:0000256" key="10">
    <source>
        <dbReference type="ARBA" id="ARBA00023065"/>
    </source>
</evidence>
<keyword evidence="11 13" id="KW-0472">Membrane</keyword>
<keyword evidence="8 13" id="KW-0812">Transmembrane</keyword>
<reference evidence="14 15" key="1">
    <citation type="submission" date="2018-03" db="EMBL/GenBank/DDBJ databases">
        <title>Lachnoclostridium SNUG30386 gen.nov., sp.nov., isolated from human faeces.</title>
        <authorList>
            <person name="Seo B."/>
            <person name="Jeon K."/>
            <person name="Ko G."/>
        </authorList>
    </citation>
    <scope>NUCLEOTIDE SEQUENCE [LARGE SCALE GENOMIC DNA]</scope>
    <source>
        <strain evidence="14 15">SNUG30386</strain>
    </source>
</reference>